<dbReference type="SUPFAM" id="SSF48498">
    <property type="entry name" value="Tetracyclin repressor-like, C-terminal domain"/>
    <property type="match status" value="1"/>
</dbReference>
<evidence type="ECO:0000259" key="5">
    <source>
        <dbReference type="PROSITE" id="PS50977"/>
    </source>
</evidence>
<organism evidence="6 7">
    <name type="scientific">Streptomyces boetiae</name>
    <dbReference type="NCBI Taxonomy" id="3075541"/>
    <lineage>
        <taxon>Bacteria</taxon>
        <taxon>Bacillati</taxon>
        <taxon>Actinomycetota</taxon>
        <taxon>Actinomycetes</taxon>
        <taxon>Kitasatosporales</taxon>
        <taxon>Streptomycetaceae</taxon>
        <taxon>Streptomyces</taxon>
    </lineage>
</organism>
<dbReference type="InterPro" id="IPR054129">
    <property type="entry name" value="DesT_TetR_C"/>
</dbReference>
<name>A0ABU2LDB0_9ACTN</name>
<keyword evidence="7" id="KW-1185">Reference proteome</keyword>
<accession>A0ABU2LDB0</accession>
<dbReference type="InterPro" id="IPR001647">
    <property type="entry name" value="HTH_TetR"/>
</dbReference>
<protein>
    <submittedName>
        <fullName evidence="6">Helix-turn-helix domain-containing protein</fullName>
    </submittedName>
</protein>
<dbReference type="PROSITE" id="PS50977">
    <property type="entry name" value="HTH_TETR_2"/>
    <property type="match status" value="1"/>
</dbReference>
<dbReference type="Proteomes" id="UP001183388">
    <property type="component" value="Unassembled WGS sequence"/>
</dbReference>
<keyword evidence="1" id="KW-0805">Transcription regulation</keyword>
<proteinExistence type="predicted"/>
<dbReference type="EMBL" id="JAVREN010000038">
    <property type="protein sequence ID" value="MDT0309480.1"/>
    <property type="molecule type" value="Genomic_DNA"/>
</dbReference>
<dbReference type="PANTHER" id="PTHR30055:SF174">
    <property type="entry name" value="TRANSCRIPTIONAL REGULATORY PROTEIN (PROBABLY TETR-FAMILY)-RELATED"/>
    <property type="match status" value="1"/>
</dbReference>
<keyword evidence="2 4" id="KW-0238">DNA-binding</keyword>
<feature type="domain" description="HTH tetR-type" evidence="5">
    <location>
        <begin position="9"/>
        <end position="69"/>
    </location>
</feature>
<dbReference type="PRINTS" id="PR00455">
    <property type="entry name" value="HTHTETR"/>
</dbReference>
<dbReference type="SUPFAM" id="SSF46689">
    <property type="entry name" value="Homeodomain-like"/>
    <property type="match status" value="1"/>
</dbReference>
<comment type="caution">
    <text evidence="6">The sequence shown here is derived from an EMBL/GenBank/DDBJ whole genome shotgun (WGS) entry which is preliminary data.</text>
</comment>
<evidence type="ECO:0000256" key="4">
    <source>
        <dbReference type="PROSITE-ProRule" id="PRU00335"/>
    </source>
</evidence>
<reference evidence="7" key="1">
    <citation type="submission" date="2023-07" db="EMBL/GenBank/DDBJ databases">
        <title>30 novel species of actinomycetes from the DSMZ collection.</title>
        <authorList>
            <person name="Nouioui I."/>
        </authorList>
    </citation>
    <scope>NUCLEOTIDE SEQUENCE [LARGE SCALE GENOMIC DNA]</scope>
    <source>
        <strain evidence="7">DSM 44917</strain>
    </source>
</reference>
<sequence length="199" mass="21772">MNRTRLAPASRREQLLGIGAQLFAERPYDDVSIDEIASLAGVSRGLMYRYFATKRELFREVVRAGDEQILALTEPDPSLPLPQRVAAGVDAYLRLVEANAPLVRAATAGAASADEEVRAIIADGVRRQEDRILGQLQGEGLSVTPRLRVTVRGWVLMTRALTLDWLETREVPRDELRRIVTETLLALAARAAAGEAGTG</sequence>
<evidence type="ECO:0000313" key="7">
    <source>
        <dbReference type="Proteomes" id="UP001183388"/>
    </source>
</evidence>
<dbReference type="PANTHER" id="PTHR30055">
    <property type="entry name" value="HTH-TYPE TRANSCRIPTIONAL REGULATOR RUTR"/>
    <property type="match status" value="1"/>
</dbReference>
<feature type="DNA-binding region" description="H-T-H motif" evidence="4">
    <location>
        <begin position="32"/>
        <end position="51"/>
    </location>
</feature>
<evidence type="ECO:0000256" key="2">
    <source>
        <dbReference type="ARBA" id="ARBA00023125"/>
    </source>
</evidence>
<evidence type="ECO:0000256" key="3">
    <source>
        <dbReference type="ARBA" id="ARBA00023163"/>
    </source>
</evidence>
<dbReference type="Gene3D" id="1.10.357.10">
    <property type="entry name" value="Tetracycline Repressor, domain 2"/>
    <property type="match status" value="1"/>
</dbReference>
<dbReference type="Pfam" id="PF00440">
    <property type="entry name" value="TetR_N"/>
    <property type="match status" value="1"/>
</dbReference>
<dbReference type="Pfam" id="PF21943">
    <property type="entry name" value="TetR_C_46"/>
    <property type="match status" value="1"/>
</dbReference>
<dbReference type="InterPro" id="IPR036271">
    <property type="entry name" value="Tet_transcr_reg_TetR-rel_C_sf"/>
</dbReference>
<evidence type="ECO:0000256" key="1">
    <source>
        <dbReference type="ARBA" id="ARBA00023015"/>
    </source>
</evidence>
<gene>
    <name evidence="6" type="ORF">RM780_21320</name>
</gene>
<dbReference type="RefSeq" id="WP_311632441.1">
    <property type="nucleotide sequence ID" value="NZ_JAVREN010000038.1"/>
</dbReference>
<keyword evidence="3" id="KW-0804">Transcription</keyword>
<evidence type="ECO:0000313" key="6">
    <source>
        <dbReference type="EMBL" id="MDT0309480.1"/>
    </source>
</evidence>
<dbReference type="InterPro" id="IPR009057">
    <property type="entry name" value="Homeodomain-like_sf"/>
</dbReference>
<dbReference type="InterPro" id="IPR050109">
    <property type="entry name" value="HTH-type_TetR-like_transc_reg"/>
</dbReference>